<feature type="chain" id="PRO_5043537586" description="T9SS type B sorting domain-containing protein" evidence="1">
    <location>
        <begin position="23"/>
        <end position="805"/>
    </location>
</feature>
<accession>A0AAU7KAF0</accession>
<feature type="signal peptide" evidence="1">
    <location>
        <begin position="1"/>
        <end position="22"/>
    </location>
</feature>
<gene>
    <name evidence="2" type="ORF">ABEG20_07350</name>
</gene>
<dbReference type="RefSeq" id="WP_406826733.1">
    <property type="nucleotide sequence ID" value="NZ_CP157485.1"/>
</dbReference>
<evidence type="ECO:0008006" key="3">
    <source>
        <dbReference type="Google" id="ProtNLM"/>
    </source>
</evidence>
<keyword evidence="1" id="KW-0732">Signal</keyword>
<protein>
    <recommendedName>
        <fullName evidence="3">T9SS type B sorting domain-containing protein</fullName>
    </recommendedName>
</protein>
<organism evidence="2">
    <name type="scientific">Pedobacter sp. KACC 23697</name>
    <dbReference type="NCBI Taxonomy" id="3149230"/>
    <lineage>
        <taxon>Bacteria</taxon>
        <taxon>Pseudomonadati</taxon>
        <taxon>Bacteroidota</taxon>
        <taxon>Sphingobacteriia</taxon>
        <taxon>Sphingobacteriales</taxon>
        <taxon>Sphingobacteriaceae</taxon>
        <taxon>Pedobacter</taxon>
    </lineage>
</organism>
<evidence type="ECO:0000256" key="1">
    <source>
        <dbReference type="SAM" id="SignalP"/>
    </source>
</evidence>
<sequence length="805" mass="89120">MANRLFLLMFIAIIVMPSRLNAQSSPENIGFEKGNFQNWKIYAGSIAIENNQNVVTMNEVTKPISGRHTIISNKNLVDQYGGFHLIPPSGGNYSVKLGNNATGAQIDGISYEVSVPTDQPTFTLTYQYAVVLEDPDHEPFEQPRFVARVKDMEKNEYIPCASFEYVATSSLPGFKKSADYDNVIYKDWSPVTINLSGYQGKKLLIEFISTDCSRGQHFGYAYVNIKNVYGDLITGNTYCANADAVNLSGPSGYQTYNWYSEDRSIKYGSGQSINIKPKPADGSRILLDVTPYLGFGCPNTVSTVVKGIGYEFNVLKKDVVCQNAEIDLLDSKYILNKTEGFTYQVYEDKDLTKPVNGLIKIISDKTFYIKGSNNKGCESIVPVEISIFNTANISIKNPKEVCYSEKIDITDAALYIGNLEGITRSYFADEAATQIISDPQHISKSGKYFIRFSNQSGCSKIVPIEVNIKNKPILKVSNPKPLCISTKVDITAAAYYAGSDATFKYSFYADEAFSIPLTNPKEIDQSGTYYVKATNAEGCTVTDKIEVTINDMPVLQIKNPETACYPDKVDISNPELYSGSSNNLKFSFFYDAALSKQISSPKAIAKAGTYYVKAVNDGGCFTSGKIQVSFNTAPTLVLHNPRAAFEQDFIDLTAQEITEGSSPYVKVGYYEDEKLKRPLADPKRVNKAGVYYITIQNEQGCVASAPIELEILPQPKIIVPTAFTPQRETNNRLYPFLVGIQKLTSFKIYNKWGILVYQSADLANGGWDGQFNSKMQPLETFSWFAEGIDTSGGKIQSKGKTILIL</sequence>
<name>A0AAU7KAF0_9SPHI</name>
<dbReference type="EMBL" id="CP157485">
    <property type="protein sequence ID" value="XBO49416.1"/>
    <property type="molecule type" value="Genomic_DNA"/>
</dbReference>
<proteinExistence type="predicted"/>
<dbReference type="AlphaFoldDB" id="A0AAU7KAF0"/>
<reference evidence="2" key="1">
    <citation type="submission" date="2024-05" db="EMBL/GenBank/DDBJ databases">
        <authorList>
            <person name="Kim S."/>
            <person name="Heo J."/>
            <person name="Choi H."/>
            <person name="Choi Y."/>
            <person name="Kwon S.-W."/>
            <person name="Kim Y."/>
        </authorList>
    </citation>
    <scope>NUCLEOTIDE SEQUENCE</scope>
    <source>
        <strain evidence="2">KACC 23697</strain>
    </source>
</reference>
<evidence type="ECO:0000313" key="2">
    <source>
        <dbReference type="EMBL" id="XBO49416.1"/>
    </source>
</evidence>